<protein>
    <submittedName>
        <fullName evidence="1">Uncharacterized protein</fullName>
    </submittedName>
</protein>
<evidence type="ECO:0000313" key="2">
    <source>
        <dbReference type="Proteomes" id="UP000619078"/>
    </source>
</evidence>
<gene>
    <name evidence="1" type="ORF">IDJ76_20165</name>
</gene>
<proteinExistence type="predicted"/>
<organism evidence="1 2">
    <name type="scientific">Mucilaginibacter glaciei</name>
    <dbReference type="NCBI Taxonomy" id="2772109"/>
    <lineage>
        <taxon>Bacteria</taxon>
        <taxon>Pseudomonadati</taxon>
        <taxon>Bacteroidota</taxon>
        <taxon>Sphingobacteriia</taxon>
        <taxon>Sphingobacteriales</taxon>
        <taxon>Sphingobacteriaceae</taxon>
        <taxon>Mucilaginibacter</taxon>
    </lineage>
</organism>
<evidence type="ECO:0000313" key="1">
    <source>
        <dbReference type="EMBL" id="MBD1395429.1"/>
    </source>
</evidence>
<sequence length="229" mass="26549">MTNNVKIDKKAINKDWKIAFPELEAFGQFKFYEIVGAIIIGFELIKLPGIDAYRPHFVCYPLWKKNIKECLDVPAILIEIKKSNGGQFSISFGDHSNQFLEVMKSIRKQIDINMNGEVLLSDLFILIDNYSQRPPQGAAPNSYLQARLSEFKLYCALYTDNANQIQCVLDEIQQKNWDVEHFLLWNVDLKKWLNSLHKTILNKNVFLNQIEVNLKDEKINSLKKNKLLG</sequence>
<dbReference type="EMBL" id="JACWMX010000012">
    <property type="protein sequence ID" value="MBD1395429.1"/>
    <property type="molecule type" value="Genomic_DNA"/>
</dbReference>
<keyword evidence="2" id="KW-1185">Reference proteome</keyword>
<dbReference type="AlphaFoldDB" id="A0A926NNM6"/>
<accession>A0A926NNM6</accession>
<comment type="caution">
    <text evidence="1">The sequence shown here is derived from an EMBL/GenBank/DDBJ whole genome shotgun (WGS) entry which is preliminary data.</text>
</comment>
<name>A0A926NNM6_9SPHI</name>
<reference evidence="1" key="1">
    <citation type="submission" date="2020-09" db="EMBL/GenBank/DDBJ databases">
        <title>Novel species of Mucilaginibacter isolated from a glacier on the Tibetan Plateau.</title>
        <authorList>
            <person name="Liu Q."/>
            <person name="Xin Y.-H."/>
        </authorList>
    </citation>
    <scope>NUCLEOTIDE SEQUENCE</scope>
    <source>
        <strain evidence="1">ZB1P21</strain>
    </source>
</reference>
<dbReference type="Proteomes" id="UP000619078">
    <property type="component" value="Unassembled WGS sequence"/>
</dbReference>
<dbReference type="RefSeq" id="WP_191166064.1">
    <property type="nucleotide sequence ID" value="NZ_JACWMX010000012.1"/>
</dbReference>